<comment type="caution">
    <text evidence="1">The sequence shown here is derived from an EMBL/GenBank/DDBJ whole genome shotgun (WGS) entry which is preliminary data.</text>
</comment>
<dbReference type="PANTHER" id="PTHR36452:SF1">
    <property type="entry name" value="DUF2461 DOMAIN-CONTAINING PROTEIN"/>
    <property type="match status" value="1"/>
</dbReference>
<accession>A0A4V3C3D0</accession>
<evidence type="ECO:0000313" key="1">
    <source>
        <dbReference type="EMBL" id="TDO21568.1"/>
    </source>
</evidence>
<organism evidence="1 2">
    <name type="scientific">Pedobacter duraquae</name>
    <dbReference type="NCBI Taxonomy" id="425511"/>
    <lineage>
        <taxon>Bacteria</taxon>
        <taxon>Pseudomonadati</taxon>
        <taxon>Bacteroidota</taxon>
        <taxon>Sphingobacteriia</taxon>
        <taxon>Sphingobacteriales</taxon>
        <taxon>Sphingobacteriaceae</taxon>
        <taxon>Pedobacter</taxon>
    </lineage>
</organism>
<sequence length="222" mass="25738">MIKRDTLHFLKEVDQNNNREWFALNKDRYEEAKADLIQFITDLIPLLAKTDPVFSIDTPAKKCLLRIYRDVRFSKNKDPYKTNYGIYFAPIGKHVNQPGYYLHLQPGKSFFAGGYWQPAAADLKQIREEIDYNGAEFRAIVEDEAFTRLFQLTREDTLKNAPKGYDIDNPLIDILKLKSFEAVYPLKDEELFKPGISNKIDIAFKTVYPLISFLRTAVADSN</sequence>
<name>A0A4V3C3D0_9SPHI</name>
<dbReference type="OrthoDB" id="9794241at2"/>
<dbReference type="EMBL" id="SNWM01000003">
    <property type="protein sequence ID" value="TDO21568.1"/>
    <property type="molecule type" value="Genomic_DNA"/>
</dbReference>
<protein>
    <submittedName>
        <fullName evidence="1">Uncharacterized protein (TIGR02453 family)</fullName>
    </submittedName>
</protein>
<reference evidence="1 2" key="1">
    <citation type="submission" date="2019-03" db="EMBL/GenBank/DDBJ databases">
        <title>Genomic Encyclopedia of Archaeal and Bacterial Type Strains, Phase II (KMG-II): from individual species to whole genera.</title>
        <authorList>
            <person name="Goeker M."/>
        </authorList>
    </citation>
    <scope>NUCLEOTIDE SEQUENCE [LARGE SCALE GENOMIC DNA]</scope>
    <source>
        <strain evidence="1 2">DSM 19034</strain>
    </source>
</reference>
<evidence type="ECO:0000313" key="2">
    <source>
        <dbReference type="Proteomes" id="UP000295499"/>
    </source>
</evidence>
<dbReference type="RefSeq" id="WP_133556171.1">
    <property type="nucleotide sequence ID" value="NZ_SNWM01000003.1"/>
</dbReference>
<dbReference type="PIRSF" id="PIRSF028451">
    <property type="entry name" value="UCP028451"/>
    <property type="match status" value="1"/>
</dbReference>
<gene>
    <name evidence="1" type="ORF">CLV32_2673</name>
</gene>
<dbReference type="AlphaFoldDB" id="A0A4V3C3D0"/>
<dbReference type="Pfam" id="PF09365">
    <property type="entry name" value="DUF2461"/>
    <property type="match status" value="1"/>
</dbReference>
<proteinExistence type="predicted"/>
<dbReference type="PANTHER" id="PTHR36452">
    <property type="entry name" value="CHROMOSOME 12, WHOLE GENOME SHOTGUN SEQUENCE"/>
    <property type="match status" value="1"/>
</dbReference>
<dbReference type="InterPro" id="IPR015996">
    <property type="entry name" value="UCP028451"/>
</dbReference>
<keyword evidence="2" id="KW-1185">Reference proteome</keyword>
<dbReference type="NCBIfam" id="TIGR02453">
    <property type="entry name" value="TIGR02453 family protein"/>
    <property type="match status" value="1"/>
</dbReference>
<dbReference type="Proteomes" id="UP000295499">
    <property type="component" value="Unassembled WGS sequence"/>
</dbReference>
<dbReference type="InterPro" id="IPR012808">
    <property type="entry name" value="CHP02453"/>
</dbReference>